<dbReference type="EMBL" id="UAUF01000013">
    <property type="protein sequence ID" value="SPZ09479.1"/>
    <property type="molecule type" value="Genomic_DNA"/>
</dbReference>
<dbReference type="Proteomes" id="UP000626180">
    <property type="component" value="Unassembled WGS sequence"/>
</dbReference>
<sequence>MTADISEHIRTSWQVPAYEKTMWLGKQHATCIIIPVINEGSRIVSLLTRMKDLNVDQASDVIIIDGGSTDGSLELERLKSKGVRGLLLKKGPGKLSAQLRCAYAFALEQGYEGIVTIDGNDKDDPEAIPRFIKALEEGADFVQASRFLQGGVAENTPKSRDFAIRFIHAPMLSMASGFHWTDTTQGFRAYSRKMLLDPRVAPFRDVFMTYELLAYLSYRVPKLGYRCVELPTIRRYPKGEVPTKISSVRGNLSVLQVLFKACTGQYNP</sequence>
<name>A0A2X2EMG9_PSELU</name>
<dbReference type="AlphaFoldDB" id="A0A2X2EMG9"/>
<dbReference type="CDD" id="cd04179">
    <property type="entry name" value="DPM_DPG-synthase_like"/>
    <property type="match status" value="1"/>
</dbReference>
<evidence type="ECO:0000313" key="12">
    <source>
        <dbReference type="Proteomes" id="UP000250443"/>
    </source>
</evidence>
<dbReference type="InterPro" id="IPR050256">
    <property type="entry name" value="Glycosyltransferase_2"/>
</dbReference>
<evidence type="ECO:0000256" key="2">
    <source>
        <dbReference type="ARBA" id="ARBA00022519"/>
    </source>
</evidence>
<keyword evidence="7" id="KW-1133">Transmembrane helix</keyword>
<dbReference type="GO" id="GO:0099621">
    <property type="term" value="F:undecaprenyl-phosphate 4-deoxy-4-formamido-L-arabinose transferase activity"/>
    <property type="evidence" value="ECO:0007669"/>
    <property type="project" value="UniProtKB-EC"/>
</dbReference>
<evidence type="ECO:0000313" key="10">
    <source>
        <dbReference type="EMBL" id="MBF8643492.1"/>
    </source>
</evidence>
<evidence type="ECO:0000256" key="3">
    <source>
        <dbReference type="ARBA" id="ARBA00022676"/>
    </source>
</evidence>
<evidence type="ECO:0000313" key="13">
    <source>
        <dbReference type="Proteomes" id="UP000626180"/>
    </source>
</evidence>
<feature type="domain" description="Glycosyltransferase 2-like" evidence="9">
    <location>
        <begin position="31"/>
        <end position="195"/>
    </location>
</feature>
<dbReference type="RefSeq" id="WP_010797867.1">
    <property type="nucleotide sequence ID" value="NZ_RHRV01000004.1"/>
</dbReference>
<dbReference type="EC" id="2.4.2.53" evidence="11"/>
<dbReference type="EMBL" id="JADMCD010000017">
    <property type="protein sequence ID" value="MBF8643492.1"/>
    <property type="molecule type" value="Genomic_DNA"/>
</dbReference>
<dbReference type="Gene3D" id="3.90.550.10">
    <property type="entry name" value="Spore Coat Polysaccharide Biosynthesis Protein SpsA, Chain A"/>
    <property type="match status" value="1"/>
</dbReference>
<evidence type="ECO:0000313" key="11">
    <source>
        <dbReference type="EMBL" id="SPZ09479.1"/>
    </source>
</evidence>
<keyword evidence="3 11" id="KW-0328">Glycosyltransferase</keyword>
<proteinExistence type="predicted"/>
<keyword evidence="4 11" id="KW-0808">Transferase</keyword>
<dbReference type="InterPro" id="IPR029044">
    <property type="entry name" value="Nucleotide-diphossugar_trans"/>
</dbReference>
<keyword evidence="8" id="KW-0472">Membrane</keyword>
<dbReference type="Pfam" id="PF00535">
    <property type="entry name" value="Glycos_transf_2"/>
    <property type="match status" value="1"/>
</dbReference>
<keyword evidence="2" id="KW-0997">Cell inner membrane</keyword>
<evidence type="ECO:0000256" key="7">
    <source>
        <dbReference type="ARBA" id="ARBA00022989"/>
    </source>
</evidence>
<protein>
    <submittedName>
        <fullName evidence="11">Glycosyl transferase family protein</fullName>
        <ecNumber evidence="11">2.4.2.53</ecNumber>
    </submittedName>
    <submittedName>
        <fullName evidence="10">Glycosyltransferase family 2 protein</fullName>
    </submittedName>
</protein>
<dbReference type="GO" id="GO:0005886">
    <property type="term" value="C:plasma membrane"/>
    <property type="evidence" value="ECO:0007669"/>
    <property type="project" value="TreeGrafter"/>
</dbReference>
<evidence type="ECO:0000259" key="9">
    <source>
        <dbReference type="Pfam" id="PF00535"/>
    </source>
</evidence>
<dbReference type="SUPFAM" id="SSF53448">
    <property type="entry name" value="Nucleotide-diphospho-sugar transferases"/>
    <property type="match status" value="1"/>
</dbReference>
<keyword evidence="1" id="KW-1003">Cell membrane</keyword>
<accession>A0A2X2EMG9</accession>
<evidence type="ECO:0000256" key="5">
    <source>
        <dbReference type="ARBA" id="ARBA00022692"/>
    </source>
</evidence>
<evidence type="ECO:0000256" key="4">
    <source>
        <dbReference type="ARBA" id="ARBA00022679"/>
    </source>
</evidence>
<dbReference type="GO" id="GO:0009103">
    <property type="term" value="P:lipopolysaccharide biosynthetic process"/>
    <property type="evidence" value="ECO:0007669"/>
    <property type="project" value="UniProtKB-KW"/>
</dbReference>
<dbReference type="Proteomes" id="UP000250443">
    <property type="component" value="Unassembled WGS sequence"/>
</dbReference>
<keyword evidence="6" id="KW-0448">Lipopolysaccharide biosynthesis</keyword>
<gene>
    <name evidence="11" type="primary">arnC</name>
    <name evidence="10" type="ORF">IRZ65_22775</name>
    <name evidence="11" type="ORF">NCTC11842_03049</name>
</gene>
<evidence type="ECO:0000256" key="8">
    <source>
        <dbReference type="ARBA" id="ARBA00023136"/>
    </source>
</evidence>
<dbReference type="PANTHER" id="PTHR48090:SF3">
    <property type="entry name" value="UNDECAPRENYL-PHOSPHATE 4-DEOXY-4-FORMAMIDO-L-ARABINOSE TRANSFERASE"/>
    <property type="match status" value="1"/>
</dbReference>
<keyword evidence="5" id="KW-0812">Transmembrane</keyword>
<keyword evidence="13" id="KW-1185">Reference proteome</keyword>
<reference evidence="11 12" key="1">
    <citation type="submission" date="2018-06" db="EMBL/GenBank/DDBJ databases">
        <authorList>
            <consortium name="Pathogen Informatics"/>
            <person name="Doyle S."/>
        </authorList>
    </citation>
    <scope>NUCLEOTIDE SEQUENCE [LARGE SCALE GENOMIC DNA]</scope>
    <source>
        <strain evidence="11 12">NCTC11842</strain>
    </source>
</reference>
<evidence type="ECO:0000256" key="1">
    <source>
        <dbReference type="ARBA" id="ARBA00022475"/>
    </source>
</evidence>
<dbReference type="InterPro" id="IPR001173">
    <property type="entry name" value="Glyco_trans_2-like"/>
</dbReference>
<dbReference type="PANTHER" id="PTHR48090">
    <property type="entry name" value="UNDECAPRENYL-PHOSPHATE 4-DEOXY-4-FORMAMIDO-L-ARABINOSE TRANSFERASE-RELATED"/>
    <property type="match status" value="1"/>
</dbReference>
<organism evidence="11 12">
    <name type="scientific">Pseudomonas luteola</name>
    <dbReference type="NCBI Taxonomy" id="47886"/>
    <lineage>
        <taxon>Bacteria</taxon>
        <taxon>Pseudomonadati</taxon>
        <taxon>Pseudomonadota</taxon>
        <taxon>Gammaproteobacteria</taxon>
        <taxon>Pseudomonadales</taxon>
        <taxon>Pseudomonadaceae</taxon>
        <taxon>Pseudomonas</taxon>
    </lineage>
</organism>
<reference evidence="10 13" key="2">
    <citation type="submission" date="2020-10" db="EMBL/GenBank/DDBJ databases">
        <title>Genome sequences of Pseudomonas isolates.</title>
        <authorList>
            <person name="Wessels L."/>
            <person name="Reich F."/>
            <person name="Hammerl J."/>
        </authorList>
    </citation>
    <scope>NUCLEOTIDE SEQUENCE [LARGE SCALE GENOMIC DNA]</scope>
    <source>
        <strain evidence="10 13">20-MO00624-0</strain>
    </source>
</reference>
<evidence type="ECO:0000256" key="6">
    <source>
        <dbReference type="ARBA" id="ARBA00022985"/>
    </source>
</evidence>